<feature type="compositionally biased region" description="Polar residues" evidence="1">
    <location>
        <begin position="33"/>
        <end position="59"/>
    </location>
</feature>
<feature type="region of interest" description="Disordered" evidence="1">
    <location>
        <begin position="662"/>
        <end position="682"/>
    </location>
</feature>
<feature type="region of interest" description="Disordered" evidence="1">
    <location>
        <begin position="320"/>
        <end position="356"/>
    </location>
</feature>
<dbReference type="PANTHER" id="PTHR36741">
    <property type="entry name" value="OS07G0100500 PROTEIN"/>
    <property type="match status" value="1"/>
</dbReference>
<feature type="compositionally biased region" description="Low complexity" evidence="1">
    <location>
        <begin position="667"/>
        <end position="676"/>
    </location>
</feature>
<feature type="region of interest" description="Disordered" evidence="1">
    <location>
        <begin position="1"/>
        <end position="70"/>
    </location>
</feature>
<name>A0AAV1C8G7_OLDCO</name>
<organism evidence="2 3">
    <name type="scientific">Oldenlandia corymbosa var. corymbosa</name>
    <dbReference type="NCBI Taxonomy" id="529605"/>
    <lineage>
        <taxon>Eukaryota</taxon>
        <taxon>Viridiplantae</taxon>
        <taxon>Streptophyta</taxon>
        <taxon>Embryophyta</taxon>
        <taxon>Tracheophyta</taxon>
        <taxon>Spermatophyta</taxon>
        <taxon>Magnoliopsida</taxon>
        <taxon>eudicotyledons</taxon>
        <taxon>Gunneridae</taxon>
        <taxon>Pentapetalae</taxon>
        <taxon>asterids</taxon>
        <taxon>lamiids</taxon>
        <taxon>Gentianales</taxon>
        <taxon>Rubiaceae</taxon>
        <taxon>Rubioideae</taxon>
        <taxon>Spermacoceae</taxon>
        <taxon>Hedyotis-Oldenlandia complex</taxon>
        <taxon>Oldenlandia</taxon>
    </lineage>
</organism>
<dbReference type="AlphaFoldDB" id="A0AAV1C8G7"/>
<gene>
    <name evidence="2" type="ORF">OLC1_LOCUS3522</name>
</gene>
<evidence type="ECO:0000313" key="2">
    <source>
        <dbReference type="EMBL" id="CAI9091641.1"/>
    </source>
</evidence>
<dbReference type="PANTHER" id="PTHR36741:SF1">
    <property type="entry name" value="OS07G0100500 PROTEIN"/>
    <property type="match status" value="1"/>
</dbReference>
<feature type="compositionally biased region" description="Polar residues" evidence="1">
    <location>
        <begin position="389"/>
        <end position="399"/>
    </location>
</feature>
<feature type="region of interest" description="Disordered" evidence="1">
    <location>
        <begin position="388"/>
        <end position="416"/>
    </location>
</feature>
<dbReference type="EMBL" id="OX459118">
    <property type="protein sequence ID" value="CAI9091641.1"/>
    <property type="molecule type" value="Genomic_DNA"/>
</dbReference>
<reference evidence="2" key="1">
    <citation type="submission" date="2023-03" db="EMBL/GenBank/DDBJ databases">
        <authorList>
            <person name="Julca I."/>
        </authorList>
    </citation>
    <scope>NUCLEOTIDE SEQUENCE</scope>
</reference>
<dbReference type="Proteomes" id="UP001161247">
    <property type="component" value="Chromosome 1"/>
</dbReference>
<keyword evidence="3" id="KW-1185">Reference proteome</keyword>
<evidence type="ECO:0000256" key="1">
    <source>
        <dbReference type="SAM" id="MobiDB-lite"/>
    </source>
</evidence>
<accession>A0AAV1C8G7</accession>
<sequence length="682" mass="73348">MVNPENHQSGNDRKIDEGEDRIEQSNGADYPEDSTSAAHSSSNVLRTSSIQNSSNSRGGSSDFEARREHENMLQEQSDRLDNLVLWLRALDVQVIGACRADERLKPLLKINAFTGAAEDRLLSHLSQHFDPSEVGMLARCLCVPLVSIRVGRINKLGSLLCPTATRGNLNLTLLPTSDLRISFIGDDGSTERLATLTSDAQCSAVVIEEILADKSGRSFLMKIPDNGDVYFWCSEKSKILGIELLRKMEDLLKRKPSIAELTGISEFRLESFGIHLRAYLVGSTMANAHSKSVFALTSHLETSIESSELGLNFQSSIGSKPSRLRQSGSGGQGAKPSPLYQGSLSPRPSSFKEAVARNMSSLRSASRERFRRRGDSYLSCIDSLMVPSPSGTNASGSNSPDDKFPEVNGTHLSSSSSLLQSLEKSNIGNPTSPSLFSPYYCWCPPMGSTLQYTPGNAAPLSTSSSHSLSLPTSLLSVSKSPSLLTSKMPLNLNDLPPLDFPPLLPDPLVMLPLSIPSSQQIPTFTPLMCDPIVHIPVIDVCSSGQGYLVSAGPAMSTALPPNLSNPLMSETDSVVEKSARETLRMLINSSNQPNGPLLGVLPSVLSNGNDMQNILAVGSRGLYSGTRDVDAIANSMSAMSLVSTSDGFILERRMGGDRLFEEMENPDCSSGSSCDDGIPKSE</sequence>
<proteinExistence type="predicted"/>
<evidence type="ECO:0000313" key="3">
    <source>
        <dbReference type="Proteomes" id="UP001161247"/>
    </source>
</evidence>
<protein>
    <submittedName>
        <fullName evidence="2">OLC1v1026714C1</fullName>
    </submittedName>
</protein>